<dbReference type="Pfam" id="PF20243">
    <property type="entry name" value="MbnP"/>
    <property type="match status" value="1"/>
</dbReference>
<dbReference type="PROSITE" id="PS51257">
    <property type="entry name" value="PROKAR_LIPOPROTEIN"/>
    <property type="match status" value="1"/>
</dbReference>
<dbReference type="Proteomes" id="UP001596161">
    <property type="component" value="Unassembled WGS sequence"/>
</dbReference>
<protein>
    <submittedName>
        <fullName evidence="3">MbnP family protein</fullName>
    </submittedName>
</protein>
<evidence type="ECO:0000259" key="2">
    <source>
        <dbReference type="Pfam" id="PF20243"/>
    </source>
</evidence>
<comment type="caution">
    <text evidence="3">The sequence shown here is derived from an EMBL/GenBank/DDBJ whole genome shotgun (WGS) entry which is preliminary data.</text>
</comment>
<dbReference type="RefSeq" id="WP_378017840.1">
    <property type="nucleotide sequence ID" value="NZ_JBHSKT010000007.1"/>
</dbReference>
<feature type="signal peptide" evidence="1">
    <location>
        <begin position="1"/>
        <end position="22"/>
    </location>
</feature>
<organism evidence="3 4">
    <name type="scientific">Adhaeribacter terreus</name>
    <dbReference type="NCBI Taxonomy" id="529703"/>
    <lineage>
        <taxon>Bacteria</taxon>
        <taxon>Pseudomonadati</taxon>
        <taxon>Bacteroidota</taxon>
        <taxon>Cytophagia</taxon>
        <taxon>Cytophagales</taxon>
        <taxon>Hymenobacteraceae</taxon>
        <taxon>Adhaeribacter</taxon>
    </lineage>
</organism>
<dbReference type="EMBL" id="JBHSKT010000007">
    <property type="protein sequence ID" value="MFC5271480.1"/>
    <property type="molecule type" value="Genomic_DNA"/>
</dbReference>
<evidence type="ECO:0000313" key="3">
    <source>
        <dbReference type="EMBL" id="MFC5271480.1"/>
    </source>
</evidence>
<feature type="chain" id="PRO_5045574313" evidence="1">
    <location>
        <begin position="23"/>
        <end position="264"/>
    </location>
</feature>
<keyword evidence="1" id="KW-0732">Signal</keyword>
<feature type="domain" description="Copper-binding protein MbnP-like" evidence="2">
    <location>
        <begin position="46"/>
        <end position="235"/>
    </location>
</feature>
<name>A0ABW0EE71_9BACT</name>
<sequence length="264" mass="29154">MKFTNRISRFLAFVLPLSFAIAATSCDNDDDDKKATPKPAEPVPAQLHVNFDHQVNGQPLEFNTREYTNAAGNTYNVTLLKYYISNVTLTNSETGEVFKEKDSYHLINPTESKSSFTLKDLPSKKFDHLSFAIGIDSAANLSTDQPGDLNPNNDMAWNWNTGYVFVKFEGNNIKPNAADNRAVLLHVGHNANYKTVTFPINGGVTFAADRIFNANLRVDANALLEGPNVIDFNTLTNVMGGPNAAKIAENYSDGMFSLHEVKQQ</sequence>
<accession>A0ABW0EE71</accession>
<evidence type="ECO:0000313" key="4">
    <source>
        <dbReference type="Proteomes" id="UP001596161"/>
    </source>
</evidence>
<proteinExistence type="predicted"/>
<reference evidence="4" key="1">
    <citation type="journal article" date="2019" name="Int. J. Syst. Evol. Microbiol.">
        <title>The Global Catalogue of Microorganisms (GCM) 10K type strain sequencing project: providing services to taxonomists for standard genome sequencing and annotation.</title>
        <authorList>
            <consortium name="The Broad Institute Genomics Platform"/>
            <consortium name="The Broad Institute Genome Sequencing Center for Infectious Disease"/>
            <person name="Wu L."/>
            <person name="Ma J."/>
        </authorList>
    </citation>
    <scope>NUCLEOTIDE SEQUENCE [LARGE SCALE GENOMIC DNA]</scope>
    <source>
        <strain evidence="4">KACC 12602</strain>
    </source>
</reference>
<keyword evidence="4" id="KW-1185">Reference proteome</keyword>
<dbReference type="InterPro" id="IPR046863">
    <property type="entry name" value="MbnP-like_dom"/>
</dbReference>
<gene>
    <name evidence="3" type="ORF">ACFPIB_12720</name>
</gene>
<evidence type="ECO:0000256" key="1">
    <source>
        <dbReference type="SAM" id="SignalP"/>
    </source>
</evidence>